<gene>
    <name evidence="1" type="ORF">LshimejAT787_0103890</name>
</gene>
<comment type="caution">
    <text evidence="1">The sequence shown here is derived from an EMBL/GenBank/DDBJ whole genome shotgun (WGS) entry which is preliminary data.</text>
</comment>
<reference evidence="1" key="1">
    <citation type="submission" date="2022-07" db="EMBL/GenBank/DDBJ databases">
        <title>The genome of Lyophyllum shimeji provides insight into the initial evolution of ectomycorrhizal fungal genome.</title>
        <authorList>
            <person name="Kobayashi Y."/>
            <person name="Shibata T."/>
            <person name="Hirakawa H."/>
            <person name="Shigenobu S."/>
            <person name="Nishiyama T."/>
            <person name="Yamada A."/>
            <person name="Hasebe M."/>
            <person name="Kawaguchi M."/>
        </authorList>
    </citation>
    <scope>NUCLEOTIDE SEQUENCE</scope>
    <source>
        <strain evidence="1">AT787</strain>
    </source>
</reference>
<evidence type="ECO:0000313" key="1">
    <source>
        <dbReference type="EMBL" id="GLB33505.1"/>
    </source>
</evidence>
<name>A0A9P3UJM3_LYOSH</name>
<keyword evidence="2" id="KW-1185">Reference proteome</keyword>
<dbReference type="EMBL" id="BRPK01000001">
    <property type="protein sequence ID" value="GLB33505.1"/>
    <property type="molecule type" value="Genomic_DNA"/>
</dbReference>
<evidence type="ECO:0000313" key="2">
    <source>
        <dbReference type="Proteomes" id="UP001063166"/>
    </source>
</evidence>
<organism evidence="1 2">
    <name type="scientific">Lyophyllum shimeji</name>
    <name type="common">Hon-shimeji</name>
    <name type="synonym">Tricholoma shimeji</name>
    <dbReference type="NCBI Taxonomy" id="47721"/>
    <lineage>
        <taxon>Eukaryota</taxon>
        <taxon>Fungi</taxon>
        <taxon>Dikarya</taxon>
        <taxon>Basidiomycota</taxon>
        <taxon>Agaricomycotina</taxon>
        <taxon>Agaricomycetes</taxon>
        <taxon>Agaricomycetidae</taxon>
        <taxon>Agaricales</taxon>
        <taxon>Tricholomatineae</taxon>
        <taxon>Lyophyllaceae</taxon>
        <taxon>Lyophyllum</taxon>
    </lineage>
</organism>
<proteinExistence type="predicted"/>
<accession>A0A9P3UJM3</accession>
<dbReference type="Proteomes" id="UP001063166">
    <property type="component" value="Unassembled WGS sequence"/>
</dbReference>
<dbReference type="AlphaFoldDB" id="A0A9P3UJM3"/>
<sequence length="100" mass="11691">MKPKHVKSCRNPTLSHHLWPNLSKLRLKSLTSFKWQLTSWTEKIANCESASLLIERNQTRFCHLWFQNGPVHRVVAAYSSDILIRLVSCPCGVPRYIFRL</sequence>
<protein>
    <submittedName>
        <fullName evidence="1">Uncharacterized protein</fullName>
    </submittedName>
</protein>